<dbReference type="Pfam" id="PF13910">
    <property type="entry name" value="DUF4209"/>
    <property type="match status" value="1"/>
</dbReference>
<accession>A0A7D5PFA0</accession>
<protein>
    <submittedName>
        <fullName evidence="2">DUF4209 domain-containing protein</fullName>
    </submittedName>
</protein>
<reference evidence="2 3" key="1">
    <citation type="submission" date="2020-07" db="EMBL/GenBank/DDBJ databases">
        <title>Halosimplex litoreum sp. nov. and Halosimplex rubrum sp. nov., isolated from different salt environments.</title>
        <authorList>
            <person name="Cui H."/>
        </authorList>
    </citation>
    <scope>NUCLEOTIDE SEQUENCE [LARGE SCALE GENOMIC DNA]</scope>
    <source>
        <strain evidence="2 3">R2</strain>
    </source>
</reference>
<dbReference type="InterPro" id="IPR010994">
    <property type="entry name" value="RuvA_2-like"/>
</dbReference>
<dbReference type="SUPFAM" id="SSF47781">
    <property type="entry name" value="RuvA domain 2-like"/>
    <property type="match status" value="1"/>
</dbReference>
<proteinExistence type="predicted"/>
<dbReference type="EMBL" id="CP058909">
    <property type="protein sequence ID" value="QLH83000.1"/>
    <property type="molecule type" value="Genomic_DNA"/>
</dbReference>
<keyword evidence="3" id="KW-1185">Reference proteome</keyword>
<sequence>MVRLLDAFERAQHDPEKEGHVAVQLDRLFDSIKDSGELSDDIQLHLEELEGESLLPDIVSNVCDWYSENSFSAAREALSQLETAIAEAEEDGWLSVAAQYHYWRIDLRAGLDGHNAADEIEEALVFLEENYSIISNTFITPIVESVLENTDDLSTAVVDRWITFLEDAATSHRSANQFNRERKVLRLLRQLKLNRDHSTDDVEQTLVESYRVEADVLEEGSSLRKADTLQSGVVECGAYMTDEKQRSWKQEALQARQSGIDDELVEMSLDDLDGVDEEDLTQAMRDEADTIVEWFTQVKQDYSGAYAVYCLTLSRSLIPDVNKIRLSTEEFVVSQLFQRQIYSPEAYSISVDPSDVETIPSAYRRQAGSVMTSLGNAMYRLISEGHLTLTDIFQVFWIGDSLSPDTEAFLTDALFELSDENYVPALFLLIPHLEASIVEAFRATGRPPYTISEQGTRQQTLGGLFIDNADRLGQHYSVYLRSRYTSREGMNLRNRVAHGQVRYRNATYLDTILTLFDILKCLITINISPYLTVFGPPQTTLSPSTNYGRDTDISLFADANKQIVGYGRSSDEHTILVIREDPHEERTDLFVDSGRINRYRIGETGLTRDKIKDELDALRDDHPDIPEEITYTWLDTGDLVFHTVENIIDGELTTPADSVPKDTILAQGTTRGINESAGRIVLKRLEEQDEITTVTIQGREEILRNEEKIQVFESAQQADRIGEYRAWNIATHFDSHDSFVAADSDAFQAVEGIGPKLAEQVSNI</sequence>
<gene>
    <name evidence="2" type="ORF">HZS54_15805</name>
</gene>
<evidence type="ECO:0000259" key="1">
    <source>
        <dbReference type="Pfam" id="PF13910"/>
    </source>
</evidence>
<evidence type="ECO:0000313" key="3">
    <source>
        <dbReference type="Proteomes" id="UP000509346"/>
    </source>
</evidence>
<dbReference type="RefSeq" id="WP_179918058.1">
    <property type="nucleotide sequence ID" value="NZ_CP058909.1"/>
</dbReference>
<dbReference type="Gene3D" id="1.10.150.20">
    <property type="entry name" value="5' to 3' exonuclease, C-terminal subdomain"/>
    <property type="match status" value="1"/>
</dbReference>
<name>A0A7D5PFA0_9EURY</name>
<dbReference type="OrthoDB" id="275259at2157"/>
<evidence type="ECO:0000313" key="2">
    <source>
        <dbReference type="EMBL" id="QLH83000.1"/>
    </source>
</evidence>
<dbReference type="GeneID" id="56084084"/>
<dbReference type="KEGG" id="hpel:HZS54_15805"/>
<organism evidence="2 3">
    <name type="scientific">Halosimplex pelagicum</name>
    <dbReference type="NCBI Taxonomy" id="869886"/>
    <lineage>
        <taxon>Archaea</taxon>
        <taxon>Methanobacteriati</taxon>
        <taxon>Methanobacteriota</taxon>
        <taxon>Stenosarchaea group</taxon>
        <taxon>Halobacteria</taxon>
        <taxon>Halobacteriales</taxon>
        <taxon>Haloarculaceae</taxon>
        <taxon>Halosimplex</taxon>
    </lineage>
</organism>
<dbReference type="Proteomes" id="UP000509346">
    <property type="component" value="Chromosome"/>
</dbReference>
<dbReference type="AlphaFoldDB" id="A0A7D5PFA0"/>
<feature type="domain" description="DUF4209" evidence="1">
    <location>
        <begin position="471"/>
        <end position="506"/>
    </location>
</feature>
<dbReference type="InterPro" id="IPR025209">
    <property type="entry name" value="DUF4209"/>
</dbReference>